<keyword evidence="1" id="KW-0472">Membrane</keyword>
<dbReference type="Proteomes" id="UP001527925">
    <property type="component" value="Unassembled WGS sequence"/>
</dbReference>
<protein>
    <submittedName>
        <fullName evidence="2">Uncharacterized protein</fullName>
    </submittedName>
</protein>
<feature type="transmembrane region" description="Helical" evidence="1">
    <location>
        <begin position="44"/>
        <end position="63"/>
    </location>
</feature>
<organism evidence="2 3">
    <name type="scientific">Polyrhizophydium stewartii</name>
    <dbReference type="NCBI Taxonomy" id="2732419"/>
    <lineage>
        <taxon>Eukaryota</taxon>
        <taxon>Fungi</taxon>
        <taxon>Fungi incertae sedis</taxon>
        <taxon>Chytridiomycota</taxon>
        <taxon>Chytridiomycota incertae sedis</taxon>
        <taxon>Chytridiomycetes</taxon>
        <taxon>Rhizophydiales</taxon>
        <taxon>Rhizophydiales incertae sedis</taxon>
        <taxon>Polyrhizophydium</taxon>
    </lineage>
</organism>
<name>A0ABR4N6Y5_9FUNG</name>
<gene>
    <name evidence="2" type="ORF">HK105_205160</name>
</gene>
<keyword evidence="1" id="KW-1133">Transmembrane helix</keyword>
<keyword evidence="3" id="KW-1185">Reference proteome</keyword>
<evidence type="ECO:0000256" key="1">
    <source>
        <dbReference type="SAM" id="Phobius"/>
    </source>
</evidence>
<sequence length="177" mass="20339">MARNDKWTMVVNGQRYETTEEDRRVFRSAARSLSVRSMRLKWRVLGRLFMGVTGGIIGLYYGTRFGYSAAMDRLESLPESPMREMLFKLRKRLPEAFTDKGLILEGNDTGFVINTEPGRIYTRENRMRIIADTPDGRKEWVVSGPGVEGRVVNISAVDAEVVPSAQEIENLFRRKRF</sequence>
<accession>A0ABR4N6Y5</accession>
<reference evidence="2 3" key="1">
    <citation type="submission" date="2023-09" db="EMBL/GenBank/DDBJ databases">
        <title>Pangenome analysis of Batrachochytrium dendrobatidis and related Chytrids.</title>
        <authorList>
            <person name="Yacoub M.N."/>
            <person name="Stajich J.E."/>
            <person name="James T.Y."/>
        </authorList>
    </citation>
    <scope>NUCLEOTIDE SEQUENCE [LARGE SCALE GENOMIC DNA]</scope>
    <source>
        <strain evidence="2 3">JEL0888</strain>
    </source>
</reference>
<dbReference type="EMBL" id="JADGIZ020000025">
    <property type="protein sequence ID" value="KAL2915295.1"/>
    <property type="molecule type" value="Genomic_DNA"/>
</dbReference>
<comment type="caution">
    <text evidence="2">The sequence shown here is derived from an EMBL/GenBank/DDBJ whole genome shotgun (WGS) entry which is preliminary data.</text>
</comment>
<keyword evidence="1" id="KW-0812">Transmembrane</keyword>
<evidence type="ECO:0000313" key="3">
    <source>
        <dbReference type="Proteomes" id="UP001527925"/>
    </source>
</evidence>
<evidence type="ECO:0000313" key="2">
    <source>
        <dbReference type="EMBL" id="KAL2915295.1"/>
    </source>
</evidence>
<proteinExistence type="predicted"/>